<feature type="transmembrane region" description="Helical" evidence="1">
    <location>
        <begin position="12"/>
        <end position="30"/>
    </location>
</feature>
<keyword evidence="3" id="KW-0808">Transferase</keyword>
<dbReference type="AlphaFoldDB" id="A0AAV0BM74"/>
<comment type="caution">
    <text evidence="3">The sequence shown here is derived from an EMBL/GenBank/DDBJ whole genome shotgun (WGS) entry which is preliminary data.</text>
</comment>
<keyword evidence="1" id="KW-0812">Transmembrane</keyword>
<dbReference type="Proteomes" id="UP001153365">
    <property type="component" value="Unassembled WGS sequence"/>
</dbReference>
<feature type="domain" description="Glycosyl transferase CAP10" evidence="2">
    <location>
        <begin position="202"/>
        <end position="457"/>
    </location>
</feature>
<keyword evidence="4" id="KW-1185">Reference proteome</keyword>
<sequence>MNISNMPRTRYVYLFLLISIFLLLHSISLIDRHHRRIRLSKKPILNLKNLETLVSESKIKKQQSGATNFNDIQTDPELEKTFNFIEPSIGSTPDFFIPYSKKYFKKYYHRVETENNRNFNRFKCLEKFPKLYSELQRSKKYFDDNKIKVSTDDLDEAIKFGHARVMIYENQVFIKQFNGGPGKRTEAILNSIQEAVITSPGRLPNVEFVISTEDVPKESSKEHMLWTLDRSSSQNKFWLMPDFGFYSWPEPRVGSMNEVRATTLRMENTIKEWKNKISKAFWKGALLVQLRKDLIEVSKGRSWSDISEIVWNRDLKQDQLKRPDEHCYYKYLIHVEGYAYSGRLKYLLMCRSVIITHKLKYIQHFHHLFDSNSSSIDQNIIVLNNPGFKDLNSLMNKLTKSVKDEDGLLDESKEGEDFTVYENKTKVESIANNSVKLFRYYLSPAAINCYWRQMIYDWYEVQDFEPKYNFIKDTSFESFNLMHLTSWDPY</sequence>
<keyword evidence="1" id="KW-0472">Membrane</keyword>
<dbReference type="Pfam" id="PF05686">
    <property type="entry name" value="Glyco_transf_90"/>
    <property type="match status" value="1"/>
</dbReference>
<proteinExistence type="predicted"/>
<keyword evidence="1" id="KW-1133">Transmembrane helix</keyword>
<dbReference type="InterPro" id="IPR006598">
    <property type="entry name" value="CAP10"/>
</dbReference>
<name>A0AAV0BM74_PHAPC</name>
<dbReference type="PANTHER" id="PTHR12203:SF107">
    <property type="entry name" value="GLYCOSYL TRANSFERASE CAP10 DOMAIN-CONTAINING PROTEIN"/>
    <property type="match status" value="1"/>
</dbReference>
<dbReference type="EMBL" id="CALTRL010005981">
    <property type="protein sequence ID" value="CAH7688397.1"/>
    <property type="molecule type" value="Genomic_DNA"/>
</dbReference>
<dbReference type="SMART" id="SM00672">
    <property type="entry name" value="CAP10"/>
    <property type="match status" value="1"/>
</dbReference>
<evidence type="ECO:0000313" key="4">
    <source>
        <dbReference type="Proteomes" id="UP001153365"/>
    </source>
</evidence>
<evidence type="ECO:0000259" key="2">
    <source>
        <dbReference type="SMART" id="SM00672"/>
    </source>
</evidence>
<reference evidence="3" key="1">
    <citation type="submission" date="2022-06" db="EMBL/GenBank/DDBJ databases">
        <authorList>
            <consortium name="SYNGENTA / RWTH Aachen University"/>
        </authorList>
    </citation>
    <scope>NUCLEOTIDE SEQUENCE</scope>
</reference>
<organism evidence="3 4">
    <name type="scientific">Phakopsora pachyrhizi</name>
    <name type="common">Asian soybean rust disease fungus</name>
    <dbReference type="NCBI Taxonomy" id="170000"/>
    <lineage>
        <taxon>Eukaryota</taxon>
        <taxon>Fungi</taxon>
        <taxon>Dikarya</taxon>
        <taxon>Basidiomycota</taxon>
        <taxon>Pucciniomycotina</taxon>
        <taxon>Pucciniomycetes</taxon>
        <taxon>Pucciniales</taxon>
        <taxon>Phakopsoraceae</taxon>
        <taxon>Phakopsora</taxon>
    </lineage>
</organism>
<gene>
    <name evidence="3" type="ORF">PPACK8108_LOCUS23364</name>
</gene>
<evidence type="ECO:0000256" key="1">
    <source>
        <dbReference type="SAM" id="Phobius"/>
    </source>
</evidence>
<evidence type="ECO:0000313" key="3">
    <source>
        <dbReference type="EMBL" id="CAH7688397.1"/>
    </source>
</evidence>
<protein>
    <submittedName>
        <fullName evidence="3">Glycosyl transferase family 90-domain-containing protein</fullName>
    </submittedName>
</protein>
<dbReference type="GO" id="GO:0016740">
    <property type="term" value="F:transferase activity"/>
    <property type="evidence" value="ECO:0007669"/>
    <property type="project" value="UniProtKB-KW"/>
</dbReference>
<dbReference type="PANTHER" id="PTHR12203">
    <property type="entry name" value="KDEL LYS-ASP-GLU-LEU CONTAINING - RELATED"/>
    <property type="match status" value="1"/>
</dbReference>
<accession>A0AAV0BM74</accession>
<dbReference type="InterPro" id="IPR051091">
    <property type="entry name" value="O-Glucosyltr/Glycosyltrsf_90"/>
</dbReference>